<feature type="transmembrane region" description="Helical" evidence="6">
    <location>
        <begin position="184"/>
        <end position="208"/>
    </location>
</feature>
<feature type="transmembrane region" description="Helical" evidence="6">
    <location>
        <begin position="161"/>
        <end position="178"/>
    </location>
</feature>
<feature type="transmembrane region" description="Helical" evidence="6">
    <location>
        <begin position="353"/>
        <end position="375"/>
    </location>
</feature>
<feature type="transmembrane region" description="Helical" evidence="6">
    <location>
        <begin position="443"/>
        <end position="465"/>
    </location>
</feature>
<sequence>MASNKIVKGALLLTLAGLISKILSAGYRIPLQNLTGDIGFYVYQQVYPILGIAFVLALYGFPSAVSKIAVELKSEGKLLSFTRFYVPVYLILLGINMALFLFISLNADALARWVGDENLNHTYNLAAFVFLFIPLSALLRGAFQSGFHMKPTAYSQIGEQLFRVAFIILVAYFVAYHGGELYDIGLAGGIASIIGMITAIIILGLFFIKYKPMQKDTYAIPWNYYLRTILIFGIVASLNHMILLVIQFADTFTLVPSLMEYGLFQLEAMEAKGVYDRGLPLIQLGAVLGSSFALALIPAISKRNIESDTKTFYKHIESSLTFSFYIAAGATIGLIVIFPEANMLLFQNDKGTNALRILVVAILLSSLAITALSILQGIGYMKRTAGFIFGAFFMKWVLNQILVPFFGINGSALATVLSLGALCVISLFELKRKLPGLLLFTKIRWGTFLTASCVMVLFLVVMDMVVVHSEFHSRTALLIYVLTIICIGAALYIIILLRGRAFTEEELSMLPFADKLIRLHRRN</sequence>
<dbReference type="EMBL" id="JBHUHQ010000020">
    <property type="protein sequence ID" value="MFD2045568.1"/>
    <property type="molecule type" value="Genomic_DNA"/>
</dbReference>
<keyword evidence="2" id="KW-1003">Cell membrane</keyword>
<dbReference type="InterPro" id="IPR002797">
    <property type="entry name" value="Polysacc_synth"/>
</dbReference>
<dbReference type="RefSeq" id="WP_377558213.1">
    <property type="nucleotide sequence ID" value="NZ_JBHUHQ010000020.1"/>
</dbReference>
<dbReference type="PANTHER" id="PTHR30250:SF29">
    <property type="entry name" value="POLYSACCHARIDE BIOSYNTHESIS PROTEIN C-TERMINAL DOMAIN-CONTAINING PROTEIN"/>
    <property type="match status" value="1"/>
</dbReference>
<evidence type="ECO:0000256" key="1">
    <source>
        <dbReference type="ARBA" id="ARBA00004651"/>
    </source>
</evidence>
<feature type="transmembrane region" description="Helical" evidence="6">
    <location>
        <begin position="82"/>
        <end position="103"/>
    </location>
</feature>
<dbReference type="InterPro" id="IPR050833">
    <property type="entry name" value="Poly_Biosynth_Transport"/>
</dbReference>
<keyword evidence="8" id="KW-1185">Reference proteome</keyword>
<name>A0ABW4W479_9BACI</name>
<feature type="transmembrane region" description="Helical" evidence="6">
    <location>
        <begin position="229"/>
        <end position="249"/>
    </location>
</feature>
<dbReference type="Proteomes" id="UP001597383">
    <property type="component" value="Unassembled WGS sequence"/>
</dbReference>
<evidence type="ECO:0000256" key="3">
    <source>
        <dbReference type="ARBA" id="ARBA00022692"/>
    </source>
</evidence>
<keyword evidence="5 6" id="KW-0472">Membrane</keyword>
<organism evidence="7 8">
    <name type="scientific">Ornithinibacillus salinisoli</name>
    <dbReference type="NCBI Taxonomy" id="1848459"/>
    <lineage>
        <taxon>Bacteria</taxon>
        <taxon>Bacillati</taxon>
        <taxon>Bacillota</taxon>
        <taxon>Bacilli</taxon>
        <taxon>Bacillales</taxon>
        <taxon>Bacillaceae</taxon>
        <taxon>Ornithinibacillus</taxon>
    </lineage>
</organism>
<protein>
    <submittedName>
        <fullName evidence="7">Oligosaccharide flippase family protein</fullName>
    </submittedName>
</protein>
<evidence type="ECO:0000256" key="4">
    <source>
        <dbReference type="ARBA" id="ARBA00022989"/>
    </source>
</evidence>
<dbReference type="CDD" id="cd13124">
    <property type="entry name" value="MATE_SpoVB_like"/>
    <property type="match status" value="1"/>
</dbReference>
<feature type="transmembrane region" description="Helical" evidence="6">
    <location>
        <begin position="123"/>
        <end position="140"/>
    </location>
</feature>
<feature type="transmembrane region" description="Helical" evidence="6">
    <location>
        <begin position="40"/>
        <end position="61"/>
    </location>
</feature>
<feature type="transmembrane region" description="Helical" evidence="6">
    <location>
        <begin position="387"/>
        <end position="406"/>
    </location>
</feature>
<evidence type="ECO:0000256" key="5">
    <source>
        <dbReference type="ARBA" id="ARBA00023136"/>
    </source>
</evidence>
<evidence type="ECO:0000313" key="8">
    <source>
        <dbReference type="Proteomes" id="UP001597383"/>
    </source>
</evidence>
<keyword evidence="4 6" id="KW-1133">Transmembrane helix</keyword>
<evidence type="ECO:0000256" key="6">
    <source>
        <dbReference type="SAM" id="Phobius"/>
    </source>
</evidence>
<feature type="transmembrane region" description="Helical" evidence="6">
    <location>
        <begin position="477"/>
        <end position="497"/>
    </location>
</feature>
<proteinExistence type="predicted"/>
<evidence type="ECO:0000256" key="2">
    <source>
        <dbReference type="ARBA" id="ARBA00022475"/>
    </source>
</evidence>
<evidence type="ECO:0000313" key="7">
    <source>
        <dbReference type="EMBL" id="MFD2045568.1"/>
    </source>
</evidence>
<gene>
    <name evidence="7" type="ORF">ACFSJF_14920</name>
</gene>
<reference evidence="8" key="1">
    <citation type="journal article" date="2019" name="Int. J. Syst. Evol. Microbiol.">
        <title>The Global Catalogue of Microorganisms (GCM) 10K type strain sequencing project: providing services to taxonomists for standard genome sequencing and annotation.</title>
        <authorList>
            <consortium name="The Broad Institute Genomics Platform"/>
            <consortium name="The Broad Institute Genome Sequencing Center for Infectious Disease"/>
            <person name="Wu L."/>
            <person name="Ma J."/>
        </authorList>
    </citation>
    <scope>NUCLEOTIDE SEQUENCE [LARGE SCALE GENOMIC DNA]</scope>
    <source>
        <strain evidence="8">R28</strain>
    </source>
</reference>
<dbReference type="InterPro" id="IPR024923">
    <property type="entry name" value="PG_synth_SpoVB"/>
</dbReference>
<feature type="transmembrane region" description="Helical" evidence="6">
    <location>
        <begin position="281"/>
        <end position="301"/>
    </location>
</feature>
<accession>A0ABW4W479</accession>
<feature type="transmembrane region" description="Helical" evidence="6">
    <location>
        <begin position="412"/>
        <end position="431"/>
    </location>
</feature>
<comment type="subcellular location">
    <subcellularLocation>
        <location evidence="1">Cell membrane</location>
        <topology evidence="1">Multi-pass membrane protein</topology>
    </subcellularLocation>
</comment>
<keyword evidence="3 6" id="KW-0812">Transmembrane</keyword>
<dbReference type="Pfam" id="PF01943">
    <property type="entry name" value="Polysacc_synt"/>
    <property type="match status" value="1"/>
</dbReference>
<comment type="caution">
    <text evidence="7">The sequence shown here is derived from an EMBL/GenBank/DDBJ whole genome shotgun (WGS) entry which is preliminary data.</text>
</comment>
<dbReference type="PANTHER" id="PTHR30250">
    <property type="entry name" value="PST FAMILY PREDICTED COLANIC ACID TRANSPORTER"/>
    <property type="match status" value="1"/>
</dbReference>
<feature type="transmembrane region" description="Helical" evidence="6">
    <location>
        <begin position="322"/>
        <end position="341"/>
    </location>
</feature>